<evidence type="ECO:0000256" key="3">
    <source>
        <dbReference type="ARBA" id="ARBA00022833"/>
    </source>
</evidence>
<feature type="domain" description="GRF-type" evidence="6">
    <location>
        <begin position="197"/>
        <end position="239"/>
    </location>
</feature>
<dbReference type="Pfam" id="PF06839">
    <property type="entry name" value="Zn_ribbon_GRF"/>
    <property type="match status" value="1"/>
</dbReference>
<evidence type="ECO:0000256" key="2">
    <source>
        <dbReference type="ARBA" id="ARBA00022771"/>
    </source>
</evidence>
<keyword evidence="2 4" id="KW-0863">Zinc-finger</keyword>
<evidence type="ECO:0000313" key="7">
    <source>
        <dbReference type="EMBL" id="KAG8383520.1"/>
    </source>
</evidence>
<keyword evidence="5" id="KW-0812">Transmembrane</keyword>
<gene>
    <name evidence="7" type="ORF">BUALT_Bualt04G0022000</name>
</gene>
<evidence type="ECO:0000313" key="8">
    <source>
        <dbReference type="Proteomes" id="UP000826271"/>
    </source>
</evidence>
<dbReference type="InterPro" id="IPR005174">
    <property type="entry name" value="KIB1-4_b-propeller"/>
</dbReference>
<dbReference type="EMBL" id="WHWC01000004">
    <property type="protein sequence ID" value="KAG8383520.1"/>
    <property type="molecule type" value="Genomic_DNA"/>
</dbReference>
<dbReference type="InterPro" id="IPR050942">
    <property type="entry name" value="F-box_BR-signaling"/>
</dbReference>
<name>A0AAV6XWV8_9LAMI</name>
<evidence type="ECO:0000256" key="1">
    <source>
        <dbReference type="ARBA" id="ARBA00022723"/>
    </source>
</evidence>
<dbReference type="PROSITE" id="PS51999">
    <property type="entry name" value="ZF_GRF"/>
    <property type="match status" value="1"/>
</dbReference>
<dbReference type="InterPro" id="IPR010666">
    <property type="entry name" value="Znf_GRF"/>
</dbReference>
<reference evidence="7" key="1">
    <citation type="submission" date="2019-10" db="EMBL/GenBank/DDBJ databases">
        <authorList>
            <person name="Zhang R."/>
            <person name="Pan Y."/>
            <person name="Wang J."/>
            <person name="Ma R."/>
            <person name="Yu S."/>
        </authorList>
    </citation>
    <scope>NUCLEOTIDE SEQUENCE</scope>
    <source>
        <strain evidence="7">LA-IB0</strain>
        <tissue evidence="7">Leaf</tissue>
    </source>
</reference>
<dbReference type="PANTHER" id="PTHR44259:SF114">
    <property type="entry name" value="OS06G0707300 PROTEIN"/>
    <property type="match status" value="1"/>
</dbReference>
<dbReference type="PANTHER" id="PTHR44259">
    <property type="entry name" value="OS07G0183000 PROTEIN-RELATED"/>
    <property type="match status" value="1"/>
</dbReference>
<keyword evidence="3" id="KW-0862">Zinc</keyword>
<dbReference type="Proteomes" id="UP000826271">
    <property type="component" value="Unassembled WGS sequence"/>
</dbReference>
<dbReference type="Pfam" id="PF03478">
    <property type="entry name" value="Beta-prop_KIB1-4"/>
    <property type="match status" value="1"/>
</dbReference>
<sequence length="311" mass="35277">MVFDVQTIFSPSDKKYLVESIDRKLLQVHRSYDYDETETPHTSSAAKATVSEFKVFKLAKKDIDDDSDCDQWMEVKGIGDDCALFVGDNGSTSVQASDIGGCSSNSIYFTADEFDCTNPLSDPFGYTDMGVFHFEDKSIEPIDYTTPVMSSQPPIWITTVKDDELNYRVGRFKASLPAANFPSIKAHKKEKMAGQICYCGQLAKVKTSWTDGNPARRFFCCQSYEENGVCGFFSWLNPPMCERSKNVIPGLLRSIRSMEEAERKASKRERKLRFLLIASWVMFIVLRIATSGSEGKKMKCNWKRFRNLKLC</sequence>
<evidence type="ECO:0000256" key="4">
    <source>
        <dbReference type="PROSITE-ProRule" id="PRU01343"/>
    </source>
</evidence>
<evidence type="ECO:0000259" key="6">
    <source>
        <dbReference type="PROSITE" id="PS51999"/>
    </source>
</evidence>
<feature type="transmembrane region" description="Helical" evidence="5">
    <location>
        <begin position="272"/>
        <end position="289"/>
    </location>
</feature>
<evidence type="ECO:0000256" key="5">
    <source>
        <dbReference type="SAM" id="Phobius"/>
    </source>
</evidence>
<keyword evidence="1" id="KW-0479">Metal-binding</keyword>
<accession>A0AAV6XWV8</accession>
<comment type="caution">
    <text evidence="7">The sequence shown here is derived from an EMBL/GenBank/DDBJ whole genome shotgun (WGS) entry which is preliminary data.</text>
</comment>
<dbReference type="GO" id="GO:0008270">
    <property type="term" value="F:zinc ion binding"/>
    <property type="evidence" value="ECO:0007669"/>
    <property type="project" value="UniProtKB-KW"/>
</dbReference>
<keyword evidence="5" id="KW-1133">Transmembrane helix</keyword>
<protein>
    <recommendedName>
        <fullName evidence="6">GRF-type domain-containing protein</fullName>
    </recommendedName>
</protein>
<organism evidence="7 8">
    <name type="scientific">Buddleja alternifolia</name>
    <dbReference type="NCBI Taxonomy" id="168488"/>
    <lineage>
        <taxon>Eukaryota</taxon>
        <taxon>Viridiplantae</taxon>
        <taxon>Streptophyta</taxon>
        <taxon>Embryophyta</taxon>
        <taxon>Tracheophyta</taxon>
        <taxon>Spermatophyta</taxon>
        <taxon>Magnoliopsida</taxon>
        <taxon>eudicotyledons</taxon>
        <taxon>Gunneridae</taxon>
        <taxon>Pentapetalae</taxon>
        <taxon>asterids</taxon>
        <taxon>lamiids</taxon>
        <taxon>Lamiales</taxon>
        <taxon>Scrophulariaceae</taxon>
        <taxon>Buddlejeae</taxon>
        <taxon>Buddleja</taxon>
    </lineage>
</organism>
<proteinExistence type="predicted"/>
<dbReference type="AlphaFoldDB" id="A0AAV6XWV8"/>
<keyword evidence="8" id="KW-1185">Reference proteome</keyword>
<keyword evidence="5" id="KW-0472">Membrane</keyword>